<dbReference type="EMBL" id="PP965500">
    <property type="protein sequence ID" value="XCO00587.1"/>
    <property type="molecule type" value="Genomic_DNA"/>
</dbReference>
<sequence length="106" mass="11209">MMEMLNEYIGNRGGIPIVEASQSNAGSATTNAIYVLPPHVFGRGCKGMMIVNFLGASDATVTGVTISVNGSSRELLSSTDTTLTTITTGFHIIVFDKTNNKLNLIV</sequence>
<protein>
    <recommendedName>
        <fullName evidence="2">Capsid protein</fullName>
    </recommendedName>
</protein>
<evidence type="ECO:0008006" key="2">
    <source>
        <dbReference type="Google" id="ProtNLM"/>
    </source>
</evidence>
<name>A0AAU8MIN8_9CAUD</name>
<evidence type="ECO:0000313" key="1">
    <source>
        <dbReference type="EMBL" id="XCO00587.1"/>
    </source>
</evidence>
<accession>A0AAU8MIN8</accession>
<reference evidence="1" key="1">
    <citation type="submission" date="2024-06" db="EMBL/GenBank/DDBJ databases">
        <title>Intestivirid acquisition increases across infancy in a wild primate population.</title>
        <authorList>
            <person name="Schneider-Creas I.A."/>
            <person name="Moya I.L."/>
            <person name="Chiou K.L."/>
            <person name="Baniel A."/>
            <person name="Azanaw Haile A."/>
            <person name="Kebede F."/>
            <person name="Abebe B."/>
            <person name="Snyder-Mackler N."/>
            <person name="Varsani A."/>
        </authorList>
    </citation>
    <scope>NUCLEOTIDE SEQUENCE</scope>
    <source>
        <strain evidence="1">Int_RNL_2018_0288_CRY</strain>
    </source>
</reference>
<proteinExistence type="predicted"/>
<organism evidence="1">
    <name type="scientific">Geladintestivirus 2</name>
    <dbReference type="NCBI Taxonomy" id="3233134"/>
    <lineage>
        <taxon>Viruses</taxon>
        <taxon>Duplodnaviria</taxon>
        <taxon>Heunggongvirae</taxon>
        <taxon>Uroviricota</taxon>
        <taxon>Caudoviricetes</taxon>
        <taxon>Crassvirales</taxon>
    </lineage>
</organism>